<dbReference type="Pfam" id="PF09369">
    <property type="entry name" value="MZB"/>
    <property type="match status" value="1"/>
</dbReference>
<dbReference type="SMART" id="SM00487">
    <property type="entry name" value="DEXDc"/>
    <property type="match status" value="1"/>
</dbReference>
<dbReference type="Pfam" id="PF00270">
    <property type="entry name" value="DEAD"/>
    <property type="match status" value="1"/>
</dbReference>
<sequence>MKRKVKGEEPEDQSHAGTSTLKVSAKAKPKKRQKAAGSSKSEVVWPEYFHSLFKTFKAINTVLAFISSKKQLAVTFQAIRTSVEAQLKHPLEITSVAELRALLPDLVKFSYVPKNELQVSGDKDKDYELLSRSQLLSKGPEESYVLVLELADNLQLKKSKNTGFAYSQPPAMSISALQKLIDRRNIACKEALDNLVIHAGPNEDPALLLQDAGREFIPVDPTPAIPSEAVAGPSQIVPEPEARLPIPDIIEEITAQTWYKEQIIHHQVLPPKAAKLGSLDPLPSTSILQALADSRKVSTFYSHQASAVEGVRNGSHVVVSTSTASGKSIIYQVPLLMALEQDLDAKAIFVYPTKALAQDQKASLEQILFSCPGLSHLKVDTYDGDTPQDARVTIRETASVIFTNFDTIHASILPHENNWRRFLKNVKLFVVDELHYYTGLFGSHVALILRRFRRVAAAVGNRRVQFISCTATLANAGSHMEKMFGLEPSEVLAITEDGAPTNQKDFLVWDPPLIDPLQPALGRASAMAEATGLMRFLMKRGVRVILFCKIRKICELAMKTIKADLSNEGRYDILKRVKPYRGGYSREDRRRIEADAFSGQLLGIVATNALELGIDIGVLDAVIMLGFPMTIPSFRQQAGRAGRRSKDSLTVLVTEPYAVDQYFANHPEELFEKKLDEIMVDVDSKVVLEAHLQCASYEMPISVSDEAWFGPSMRELCENSLVKDKDGWYHPHPNFLPYPSGHVSIRGAQEDKYMVVEMSENDNTPKTIEEVEVSRAMFEVYEGGVFLHQGMTFITKEVSHDTRVAKVLRADVNYITSPRDYTDVDAMRTYRIRRAKSCLAYYGKVHVCVKVFGFFKIRNKTILDAVEVDTPPWDRDTTGFWIDVPKSILDLLRSLQLNVAEAIHAASHAFLIQFPLAEDVRTECKAAEKEYKVTESSRKRPARLIFYDSIGKGGGVSAKAFDHVEATLLQACDIVTNCPCEEGCTKCVASPSCKEANKVMSKLGATIILKGLLGRELDYSHENIQAEVYNGPDTIVDAPPVLAAQGIEIEEY</sequence>
<dbReference type="GO" id="GO:0006289">
    <property type="term" value="P:nucleotide-excision repair"/>
    <property type="evidence" value="ECO:0007669"/>
    <property type="project" value="TreeGrafter"/>
</dbReference>
<dbReference type="InterPro" id="IPR001650">
    <property type="entry name" value="Helicase_C-like"/>
</dbReference>
<dbReference type="GO" id="GO:0005634">
    <property type="term" value="C:nucleus"/>
    <property type="evidence" value="ECO:0007669"/>
    <property type="project" value="TreeGrafter"/>
</dbReference>
<feature type="compositionally biased region" description="Basic and acidic residues" evidence="3">
    <location>
        <begin position="1"/>
        <end position="14"/>
    </location>
</feature>
<dbReference type="Pfam" id="PF00271">
    <property type="entry name" value="Helicase_C"/>
    <property type="match status" value="1"/>
</dbReference>
<dbReference type="GO" id="GO:0005524">
    <property type="term" value="F:ATP binding"/>
    <property type="evidence" value="ECO:0007669"/>
    <property type="project" value="UniProtKB-KW"/>
</dbReference>
<dbReference type="PANTHER" id="PTHR47957:SF3">
    <property type="entry name" value="ATP-DEPENDENT HELICASE HRQ1"/>
    <property type="match status" value="1"/>
</dbReference>
<dbReference type="CDD" id="cd17923">
    <property type="entry name" value="DEXHc_Hrq1-like"/>
    <property type="match status" value="1"/>
</dbReference>
<dbReference type="SMART" id="SM01075">
    <property type="entry name" value="CDT1"/>
    <property type="match status" value="1"/>
</dbReference>
<dbReference type="PROSITE" id="PS51192">
    <property type="entry name" value="HELICASE_ATP_BIND_1"/>
    <property type="match status" value="1"/>
</dbReference>
<dbReference type="Pfam" id="PF08839">
    <property type="entry name" value="CDT1"/>
    <property type="match status" value="1"/>
</dbReference>
<reference evidence="6 7" key="1">
    <citation type="journal article" date="2020" name="ISME J.">
        <title>Uncovering the hidden diversity of litter-decomposition mechanisms in mushroom-forming fungi.</title>
        <authorList>
            <person name="Floudas D."/>
            <person name="Bentzer J."/>
            <person name="Ahren D."/>
            <person name="Johansson T."/>
            <person name="Persson P."/>
            <person name="Tunlid A."/>
        </authorList>
    </citation>
    <scope>NUCLEOTIDE SEQUENCE [LARGE SCALE GENOMIC DNA]</scope>
    <source>
        <strain evidence="6 7">CBS 175.51</strain>
    </source>
</reference>
<name>A0A8H5BJI5_9AGAR</name>
<evidence type="ECO:0000259" key="5">
    <source>
        <dbReference type="PROSITE" id="PS51194"/>
    </source>
</evidence>
<feature type="compositionally biased region" description="Basic residues" evidence="3">
    <location>
        <begin position="25"/>
        <end position="34"/>
    </location>
</feature>
<dbReference type="PANTHER" id="PTHR47957">
    <property type="entry name" value="ATP-DEPENDENT HELICASE HRQ1"/>
    <property type="match status" value="1"/>
</dbReference>
<feature type="region of interest" description="Disordered" evidence="3">
    <location>
        <begin position="1"/>
        <end position="36"/>
    </location>
</feature>
<dbReference type="InterPro" id="IPR055227">
    <property type="entry name" value="HRQ1_WHD"/>
</dbReference>
<comment type="caution">
    <text evidence="6">The sequence shown here is derived from an EMBL/GenBank/DDBJ whole genome shotgun (WGS) entry which is preliminary data.</text>
</comment>
<dbReference type="Proteomes" id="UP000541558">
    <property type="component" value="Unassembled WGS sequence"/>
</dbReference>
<gene>
    <name evidence="6" type="ORF">D9611_004493</name>
</gene>
<dbReference type="GO" id="GO:0003676">
    <property type="term" value="F:nucleic acid binding"/>
    <property type="evidence" value="ECO:0007669"/>
    <property type="project" value="InterPro"/>
</dbReference>
<dbReference type="EMBL" id="JAACJK010000164">
    <property type="protein sequence ID" value="KAF5324545.1"/>
    <property type="molecule type" value="Genomic_DNA"/>
</dbReference>
<accession>A0A8H5BJI5</accession>
<proteinExistence type="predicted"/>
<dbReference type="SUPFAM" id="SSF46785">
    <property type="entry name" value="Winged helix' DNA-binding domain"/>
    <property type="match status" value="1"/>
</dbReference>
<keyword evidence="7" id="KW-1185">Reference proteome</keyword>
<dbReference type="PROSITE" id="PS51194">
    <property type="entry name" value="HELICASE_CTER"/>
    <property type="match status" value="1"/>
</dbReference>
<evidence type="ECO:0000313" key="7">
    <source>
        <dbReference type="Proteomes" id="UP000541558"/>
    </source>
</evidence>
<dbReference type="InterPro" id="IPR011545">
    <property type="entry name" value="DEAD/DEAH_box_helicase_dom"/>
</dbReference>
<evidence type="ECO:0000256" key="3">
    <source>
        <dbReference type="SAM" id="MobiDB-lite"/>
    </source>
</evidence>
<keyword evidence="1" id="KW-0547">Nucleotide-binding</keyword>
<evidence type="ECO:0000259" key="4">
    <source>
        <dbReference type="PROSITE" id="PS51192"/>
    </source>
</evidence>
<dbReference type="GO" id="GO:0036297">
    <property type="term" value="P:interstrand cross-link repair"/>
    <property type="evidence" value="ECO:0007669"/>
    <property type="project" value="TreeGrafter"/>
</dbReference>
<dbReference type="OrthoDB" id="18781at2759"/>
<dbReference type="Gene3D" id="3.40.50.300">
    <property type="entry name" value="P-loop containing nucleotide triphosphate hydrolases"/>
    <property type="match status" value="2"/>
</dbReference>
<dbReference type="Pfam" id="PF22982">
    <property type="entry name" value="WHD_HRQ1"/>
    <property type="match status" value="1"/>
</dbReference>
<dbReference type="InterPro" id="IPR014001">
    <property type="entry name" value="Helicase_ATP-bd"/>
</dbReference>
<dbReference type="SMART" id="SM00490">
    <property type="entry name" value="HELICc"/>
    <property type="match status" value="1"/>
</dbReference>
<feature type="domain" description="Helicase C-terminal" evidence="5">
    <location>
        <begin position="532"/>
        <end position="686"/>
    </location>
</feature>
<dbReference type="InterPro" id="IPR027417">
    <property type="entry name" value="P-loop_NTPase"/>
</dbReference>
<dbReference type="GO" id="GO:0043138">
    <property type="term" value="F:3'-5' DNA helicase activity"/>
    <property type="evidence" value="ECO:0007669"/>
    <property type="project" value="TreeGrafter"/>
</dbReference>
<evidence type="ECO:0000313" key="6">
    <source>
        <dbReference type="EMBL" id="KAF5324545.1"/>
    </source>
</evidence>
<evidence type="ECO:0000256" key="1">
    <source>
        <dbReference type="ARBA" id="ARBA00022741"/>
    </source>
</evidence>
<organism evidence="6 7">
    <name type="scientific">Ephemerocybe angulata</name>
    <dbReference type="NCBI Taxonomy" id="980116"/>
    <lineage>
        <taxon>Eukaryota</taxon>
        <taxon>Fungi</taxon>
        <taxon>Dikarya</taxon>
        <taxon>Basidiomycota</taxon>
        <taxon>Agaricomycotina</taxon>
        <taxon>Agaricomycetes</taxon>
        <taxon>Agaricomycetidae</taxon>
        <taxon>Agaricales</taxon>
        <taxon>Agaricineae</taxon>
        <taxon>Psathyrellaceae</taxon>
        <taxon>Ephemerocybe</taxon>
    </lineage>
</organism>
<evidence type="ECO:0000256" key="2">
    <source>
        <dbReference type="ARBA" id="ARBA00022840"/>
    </source>
</evidence>
<dbReference type="CDD" id="cd18797">
    <property type="entry name" value="SF2_C_Hrq"/>
    <property type="match status" value="1"/>
</dbReference>
<protein>
    <submittedName>
        <fullName evidence="6">Uncharacterized protein</fullName>
    </submittedName>
</protein>
<dbReference type="InterPro" id="IPR014939">
    <property type="entry name" value="CDT1_Gemini-bd-like"/>
</dbReference>
<dbReference type="AlphaFoldDB" id="A0A8H5BJI5"/>
<feature type="domain" description="Helicase ATP-binding" evidence="4">
    <location>
        <begin position="308"/>
        <end position="491"/>
    </location>
</feature>
<keyword evidence="2" id="KW-0067">ATP-binding</keyword>
<dbReference type="InterPro" id="IPR018973">
    <property type="entry name" value="MZB"/>
</dbReference>
<dbReference type="SUPFAM" id="SSF52540">
    <property type="entry name" value="P-loop containing nucleoside triphosphate hydrolases"/>
    <property type="match status" value="1"/>
</dbReference>
<dbReference type="InterPro" id="IPR036390">
    <property type="entry name" value="WH_DNA-bd_sf"/>
</dbReference>